<dbReference type="Proteomes" id="UP001157974">
    <property type="component" value="Unassembled WGS sequence"/>
</dbReference>
<sequence length="1112" mass="123758">MMKTFLKKVGVSSSRPRYVVEVSDGLLVGVYHEKHFEEDLRRALDKRKKDKVEQKVLLIDAGRNPWMMEMFAGEIECVPCHLGPFHTMPSLHSLFEVVGDIYNWFHMSTTAHDRRVAVIVASSSGSNLKPLVPVALLAVCYLDYMDLYESPAKAIEHFRRKISDHDLINRDQLKSKIEVTNALYYINAFHGISGSGTITNDMPLLLAKICVVGGITLPGPQRWNPMLTLYTYSVSDENPEKFHRVILGGPGDEEHSTVTETFCVFNLKEMIYGDFLLNFEHWIPLINQTQPLFSVARHSALLTPPEHVVEIRSLEIAPGQAKGLQFDGNFRIELYFEEMNMESEDATDDELLVMDRVDCYLEAIEEIAPQSRRAARRRVEEAARRRNAIQTALPTGNEKSIGLGLHQGYPVTELSDALDALPPEEMDNFLHAFKTFQKTTVGRDRTDDVAQLLAESGFTIDENNELMIDTELEEGMMVSMHDLGFDTGSEEPGSAKKKSRSGKRVSSAAGADGSGFVEESGESEASGGDGDSEYESDSADSNSPNGNTGRDSAVEQERLIEEFISAKLMTVQTERNISLSDPSTSWLDVADIVHTELLADVNKAMVEIYSTQYRKPVALSRKLRELHKQMLAEEAMANPATELDVADLDLPGAPAPSIPDAPSVLVDEWSLDLPEIAPIKRRVSNKKSRSKAKASGSTQFQLRRSIHGSKAQKKELRPLHWNKISDKVVDKTAFAMAAPQVDLFEQLMEGTDEIDNLFASSARPTSDPMIHKVRSAGVLETKRQMNFEIMLSMFPDELQSIFDAIENLDPFKKRLSDDQVQILDNQPLSNEETKLAFQYSGGDEEFKELSHGEQFAILVARNSGFPMMVKATAVLRSYRETVKELEEDARVLRRAVREVKSSESFRSFIAVVLSVGNFLNEGTRKGDAQGFRLEALPKLADVRSKDKNLSLLHYVIQVAKQKDAVAIDFVREFVNLKPAMRKSKDDLGGAANILEKDIETTRKVVVQILSHAGQSLDSLEARAPTTKDPEPTATGLLFINAESTSAKASGAVKDAIADFEDLAGFLGENSKRTKVEDMFGVLLSFCKLVERCNGELEERSAASSSKKKKSRS</sequence>
<dbReference type="InterPro" id="IPR015425">
    <property type="entry name" value="FH2_Formin"/>
</dbReference>
<evidence type="ECO:0000256" key="2">
    <source>
        <dbReference type="SAM" id="MobiDB-lite"/>
    </source>
</evidence>
<evidence type="ECO:0000256" key="1">
    <source>
        <dbReference type="SAM" id="Coils"/>
    </source>
</evidence>
<organism evidence="4 5">
    <name type="scientific">Rhodosorus marinus</name>
    <dbReference type="NCBI Taxonomy" id="101924"/>
    <lineage>
        <taxon>Eukaryota</taxon>
        <taxon>Rhodophyta</taxon>
        <taxon>Stylonematophyceae</taxon>
        <taxon>Stylonematales</taxon>
        <taxon>Stylonemataceae</taxon>
        <taxon>Rhodosorus</taxon>
    </lineage>
</organism>
<dbReference type="InterPro" id="IPR051425">
    <property type="entry name" value="Formin_Homology"/>
</dbReference>
<gene>
    <name evidence="4" type="ORF">NDN08_007196</name>
</gene>
<protein>
    <recommendedName>
        <fullName evidence="3">FH2 domain-containing protein</fullName>
    </recommendedName>
</protein>
<evidence type="ECO:0000313" key="4">
    <source>
        <dbReference type="EMBL" id="KAJ8901350.1"/>
    </source>
</evidence>
<reference evidence="4 5" key="1">
    <citation type="journal article" date="2023" name="Nat. Commun.">
        <title>Origin of minicircular mitochondrial genomes in red algae.</title>
        <authorList>
            <person name="Lee Y."/>
            <person name="Cho C.H."/>
            <person name="Lee Y.M."/>
            <person name="Park S.I."/>
            <person name="Yang J.H."/>
            <person name="West J.A."/>
            <person name="Bhattacharya D."/>
            <person name="Yoon H.S."/>
        </authorList>
    </citation>
    <scope>NUCLEOTIDE SEQUENCE [LARGE SCALE GENOMIC DNA]</scope>
    <source>
        <strain evidence="4 5">CCMP1338</strain>
        <tissue evidence="4">Whole cell</tissue>
    </source>
</reference>
<proteinExistence type="predicted"/>
<keyword evidence="5" id="KW-1185">Reference proteome</keyword>
<keyword evidence="1" id="KW-0175">Coiled coil</keyword>
<feature type="compositionally biased region" description="Basic residues" evidence="2">
    <location>
        <begin position="682"/>
        <end position="692"/>
    </location>
</feature>
<comment type="caution">
    <text evidence="4">The sequence shown here is derived from an EMBL/GenBank/DDBJ whole genome shotgun (WGS) entry which is preliminary data.</text>
</comment>
<dbReference type="SMART" id="SM00498">
    <property type="entry name" value="FH2"/>
    <property type="match status" value="1"/>
</dbReference>
<dbReference type="PANTHER" id="PTHR45725">
    <property type="entry name" value="FORMIN HOMOLOGY 2 FAMILY MEMBER"/>
    <property type="match status" value="1"/>
</dbReference>
<evidence type="ECO:0000313" key="5">
    <source>
        <dbReference type="Proteomes" id="UP001157974"/>
    </source>
</evidence>
<accession>A0AAV8UFT4</accession>
<feature type="compositionally biased region" description="Low complexity" evidence="2">
    <location>
        <begin position="504"/>
        <end position="526"/>
    </location>
</feature>
<dbReference type="PANTHER" id="PTHR45725:SF1">
    <property type="entry name" value="DISHEVELLED ASSOCIATED ACTIVATOR OF MORPHOGENESIS, ISOFORM D"/>
    <property type="match status" value="1"/>
</dbReference>
<dbReference type="AlphaFoldDB" id="A0AAV8UFT4"/>
<dbReference type="InterPro" id="IPR042201">
    <property type="entry name" value="FH2_Formin_sf"/>
</dbReference>
<feature type="region of interest" description="Disordered" evidence="2">
    <location>
        <begin position="482"/>
        <end position="552"/>
    </location>
</feature>
<name>A0AAV8UFT4_9RHOD</name>
<dbReference type="PROSITE" id="PS51444">
    <property type="entry name" value="FH2"/>
    <property type="match status" value="1"/>
</dbReference>
<dbReference type="SUPFAM" id="SSF101447">
    <property type="entry name" value="Formin homology 2 domain (FH2 domain)"/>
    <property type="match status" value="1"/>
</dbReference>
<dbReference type="Pfam" id="PF02181">
    <property type="entry name" value="FH2"/>
    <property type="match status" value="1"/>
</dbReference>
<feature type="coiled-coil region" evidence="1">
    <location>
        <begin position="868"/>
        <end position="902"/>
    </location>
</feature>
<feature type="region of interest" description="Disordered" evidence="2">
    <location>
        <begin position="682"/>
        <end position="713"/>
    </location>
</feature>
<evidence type="ECO:0000259" key="3">
    <source>
        <dbReference type="PROSITE" id="PS51444"/>
    </source>
</evidence>
<dbReference type="Gene3D" id="1.20.58.2220">
    <property type="entry name" value="Formin, FH2 domain"/>
    <property type="match status" value="1"/>
</dbReference>
<feature type="domain" description="FH2" evidence="3">
    <location>
        <begin position="706"/>
        <end position="1112"/>
    </location>
</feature>
<dbReference type="EMBL" id="JAMWBK010000011">
    <property type="protein sequence ID" value="KAJ8901350.1"/>
    <property type="molecule type" value="Genomic_DNA"/>
</dbReference>